<dbReference type="CDD" id="cd17503">
    <property type="entry name" value="MFS_LmrB_MDR_like"/>
    <property type="match status" value="1"/>
</dbReference>
<dbReference type="SUPFAM" id="SSF103473">
    <property type="entry name" value="MFS general substrate transporter"/>
    <property type="match status" value="1"/>
</dbReference>
<gene>
    <name evidence="9" type="ORF">ACFFMS_25860</name>
</gene>
<dbReference type="PANTHER" id="PTHR42718:SF24">
    <property type="entry name" value="MAJOR FACILITATOR SUPERFAMILY (MFS) PROFILE DOMAIN-CONTAINING PROTEIN"/>
    <property type="match status" value="1"/>
</dbReference>
<feature type="transmembrane region" description="Helical" evidence="7">
    <location>
        <begin position="439"/>
        <end position="461"/>
    </location>
</feature>
<accession>A0ABV5WN09</accession>
<feature type="transmembrane region" description="Helical" evidence="7">
    <location>
        <begin position="407"/>
        <end position="427"/>
    </location>
</feature>
<evidence type="ECO:0000256" key="1">
    <source>
        <dbReference type="ARBA" id="ARBA00004651"/>
    </source>
</evidence>
<dbReference type="InterPro" id="IPR020846">
    <property type="entry name" value="MFS_dom"/>
</dbReference>
<evidence type="ECO:0000256" key="6">
    <source>
        <dbReference type="ARBA" id="ARBA00023136"/>
    </source>
</evidence>
<dbReference type="NCBIfam" id="TIGR00711">
    <property type="entry name" value="efflux_EmrB"/>
    <property type="match status" value="1"/>
</dbReference>
<evidence type="ECO:0000313" key="9">
    <source>
        <dbReference type="EMBL" id="MFB9761666.1"/>
    </source>
</evidence>
<evidence type="ECO:0000256" key="7">
    <source>
        <dbReference type="SAM" id="Phobius"/>
    </source>
</evidence>
<keyword evidence="4 7" id="KW-0812">Transmembrane</keyword>
<feature type="transmembrane region" description="Helical" evidence="7">
    <location>
        <begin position="140"/>
        <end position="163"/>
    </location>
</feature>
<dbReference type="EMBL" id="JBHMAF010000196">
    <property type="protein sequence ID" value="MFB9761666.1"/>
    <property type="molecule type" value="Genomic_DNA"/>
</dbReference>
<dbReference type="RefSeq" id="WP_379951809.1">
    <property type="nucleotide sequence ID" value="NZ_JBHMAF010000196.1"/>
</dbReference>
<dbReference type="PANTHER" id="PTHR42718">
    <property type="entry name" value="MAJOR FACILITATOR SUPERFAMILY MULTIDRUG TRANSPORTER MFSC"/>
    <property type="match status" value="1"/>
</dbReference>
<feature type="transmembrane region" description="Helical" evidence="7">
    <location>
        <begin position="112"/>
        <end position="133"/>
    </location>
</feature>
<reference evidence="9 10" key="1">
    <citation type="submission" date="2024-09" db="EMBL/GenBank/DDBJ databases">
        <authorList>
            <person name="Sun Q."/>
            <person name="Mori K."/>
        </authorList>
    </citation>
    <scope>NUCLEOTIDE SEQUENCE [LARGE SCALE GENOMIC DNA]</scope>
    <source>
        <strain evidence="9 10">JCM 11201</strain>
    </source>
</reference>
<feature type="transmembrane region" description="Helical" evidence="7">
    <location>
        <begin position="307"/>
        <end position="324"/>
    </location>
</feature>
<dbReference type="Pfam" id="PF07690">
    <property type="entry name" value="MFS_1"/>
    <property type="match status" value="1"/>
</dbReference>
<feature type="domain" description="Major facilitator superfamily (MFS) profile" evidence="8">
    <location>
        <begin position="17"/>
        <end position="466"/>
    </location>
</feature>
<keyword evidence="5 7" id="KW-1133">Transmembrane helix</keyword>
<feature type="transmembrane region" description="Helical" evidence="7">
    <location>
        <begin position="83"/>
        <end position="106"/>
    </location>
</feature>
<protein>
    <submittedName>
        <fullName evidence="9">MDR family MFS transporter</fullName>
    </submittedName>
</protein>
<organism evidence="9 10">
    <name type="scientific">Ectobacillus funiculus</name>
    <dbReference type="NCBI Taxonomy" id="137993"/>
    <lineage>
        <taxon>Bacteria</taxon>
        <taxon>Bacillati</taxon>
        <taxon>Bacillota</taxon>
        <taxon>Bacilli</taxon>
        <taxon>Bacillales</taxon>
        <taxon>Bacillaceae</taxon>
        <taxon>Ectobacillus</taxon>
    </lineage>
</organism>
<feature type="transmembrane region" description="Helical" evidence="7">
    <location>
        <begin position="336"/>
        <end position="354"/>
    </location>
</feature>
<feature type="transmembrane region" description="Helical" evidence="7">
    <location>
        <begin position="169"/>
        <end position="190"/>
    </location>
</feature>
<keyword evidence="3" id="KW-1003">Cell membrane</keyword>
<evidence type="ECO:0000259" key="8">
    <source>
        <dbReference type="PROSITE" id="PS50850"/>
    </source>
</evidence>
<evidence type="ECO:0000256" key="3">
    <source>
        <dbReference type="ARBA" id="ARBA00022475"/>
    </source>
</evidence>
<dbReference type="InterPro" id="IPR036259">
    <property type="entry name" value="MFS_trans_sf"/>
</dbReference>
<comment type="caution">
    <text evidence="9">The sequence shown here is derived from an EMBL/GenBank/DDBJ whole genome shotgun (WGS) entry which is preliminary data.</text>
</comment>
<evidence type="ECO:0000313" key="10">
    <source>
        <dbReference type="Proteomes" id="UP001589609"/>
    </source>
</evidence>
<dbReference type="PRINTS" id="PR01036">
    <property type="entry name" value="TCRTETB"/>
</dbReference>
<dbReference type="Gene3D" id="1.20.1250.20">
    <property type="entry name" value="MFS general substrate transporter like domains"/>
    <property type="match status" value="1"/>
</dbReference>
<sequence length="480" mass="51691">MSGISEESSLEFKRAPIVALLLTGGFVTILNQTLLITALPSIMREFHISASTVQWITTGFMLTNGVMIPITAFLLRRFTTRQLFFAAMSIFSIGALIAGTANMFPVLLLGRIVQACGAGIMMPLMQTVFLTIFPREKRGAAMGMVGLVISFAPAIGPTFAGWLVDQYSWRILFFIVLPIALLDLVFAFFYLKNVTKRTFPKIDVLSIVLSSLGFGGVLYGFSSAGASGWSSAEVELSLIIGGAALICFIWRQLRLEEPMLEFRVFQYGIFKLTTMINVIAFSSAIGAEMLLPIYMQSTRGTSAFESGLLLLPGAIAMGIMSPIAGRIFDTYGARPLATIGMSIVVVTTIPLWLLSAHTSFIFICVMYTVRMAGVSMLLMPVNTAGLNELPLHLLPHGTAMTNTMRQVGASIGTALLVTIMTNGAAHAEGKTMNEALVHGINLAFLVCEAFAVLGLGLSFYIKRAQSKKQPAETASVKGAG</sequence>
<feature type="transmembrane region" description="Helical" evidence="7">
    <location>
        <begin position="20"/>
        <end position="43"/>
    </location>
</feature>
<keyword evidence="2" id="KW-0813">Transport</keyword>
<feature type="transmembrane region" description="Helical" evidence="7">
    <location>
        <begin position="274"/>
        <end position="295"/>
    </location>
</feature>
<dbReference type="InterPro" id="IPR004638">
    <property type="entry name" value="EmrB-like"/>
</dbReference>
<keyword evidence="10" id="KW-1185">Reference proteome</keyword>
<name>A0ABV5WN09_9BACI</name>
<dbReference type="Proteomes" id="UP001589609">
    <property type="component" value="Unassembled WGS sequence"/>
</dbReference>
<evidence type="ECO:0000256" key="4">
    <source>
        <dbReference type="ARBA" id="ARBA00022692"/>
    </source>
</evidence>
<dbReference type="PROSITE" id="PS50850">
    <property type="entry name" value="MFS"/>
    <property type="match status" value="1"/>
</dbReference>
<dbReference type="InterPro" id="IPR011701">
    <property type="entry name" value="MFS"/>
</dbReference>
<evidence type="ECO:0000256" key="5">
    <source>
        <dbReference type="ARBA" id="ARBA00022989"/>
    </source>
</evidence>
<proteinExistence type="predicted"/>
<feature type="transmembrane region" description="Helical" evidence="7">
    <location>
        <begin position="202"/>
        <end position="222"/>
    </location>
</feature>
<feature type="transmembrane region" description="Helical" evidence="7">
    <location>
        <begin position="55"/>
        <end position="76"/>
    </location>
</feature>
<comment type="subcellular location">
    <subcellularLocation>
        <location evidence="1">Cell membrane</location>
        <topology evidence="1">Multi-pass membrane protein</topology>
    </subcellularLocation>
</comment>
<keyword evidence="6 7" id="KW-0472">Membrane</keyword>
<evidence type="ECO:0000256" key="2">
    <source>
        <dbReference type="ARBA" id="ARBA00022448"/>
    </source>
</evidence>
<dbReference type="Gene3D" id="1.20.1720.10">
    <property type="entry name" value="Multidrug resistance protein D"/>
    <property type="match status" value="1"/>
</dbReference>